<keyword evidence="3 5" id="KW-1133">Transmembrane helix</keyword>
<evidence type="ECO:0000256" key="4">
    <source>
        <dbReference type="ARBA" id="ARBA00023136"/>
    </source>
</evidence>
<dbReference type="RefSeq" id="WP_336924650.1">
    <property type="nucleotide sequence ID" value="NZ_JBANRO010000001.1"/>
</dbReference>
<dbReference type="InterPro" id="IPR020846">
    <property type="entry name" value="MFS_dom"/>
</dbReference>
<reference evidence="8" key="1">
    <citation type="journal article" date="2019" name="Int. J. Syst. Evol. Microbiol.">
        <title>The Global Catalogue of Microorganisms (GCM) 10K type strain sequencing project: providing services to taxonomists for standard genome sequencing and annotation.</title>
        <authorList>
            <consortium name="The Broad Institute Genomics Platform"/>
            <consortium name="The Broad Institute Genome Sequencing Center for Infectious Disease"/>
            <person name="Wu L."/>
            <person name="Ma J."/>
        </authorList>
    </citation>
    <scope>NUCLEOTIDE SEQUENCE [LARGE SCALE GENOMIC DNA]</scope>
    <source>
        <strain evidence="8">KCTC 52607</strain>
    </source>
</reference>
<feature type="transmembrane region" description="Helical" evidence="5">
    <location>
        <begin position="21"/>
        <end position="47"/>
    </location>
</feature>
<protein>
    <submittedName>
        <fullName evidence="7">MFS transporter</fullName>
    </submittedName>
</protein>
<evidence type="ECO:0000256" key="2">
    <source>
        <dbReference type="ARBA" id="ARBA00022692"/>
    </source>
</evidence>
<feature type="transmembrane region" description="Helical" evidence="5">
    <location>
        <begin position="315"/>
        <end position="336"/>
    </location>
</feature>
<keyword evidence="2 5" id="KW-0812">Transmembrane</keyword>
<comment type="caution">
    <text evidence="7">The sequence shown here is derived from an EMBL/GenBank/DDBJ whole genome shotgun (WGS) entry which is preliminary data.</text>
</comment>
<feature type="domain" description="Major facilitator superfamily (MFS) profile" evidence="6">
    <location>
        <begin position="20"/>
        <end position="443"/>
    </location>
</feature>
<feature type="transmembrane region" description="Helical" evidence="5">
    <location>
        <begin position="348"/>
        <end position="371"/>
    </location>
</feature>
<evidence type="ECO:0000313" key="8">
    <source>
        <dbReference type="Proteomes" id="UP001595456"/>
    </source>
</evidence>
<feature type="transmembrane region" description="Helical" evidence="5">
    <location>
        <begin position="176"/>
        <end position="195"/>
    </location>
</feature>
<feature type="transmembrane region" description="Helical" evidence="5">
    <location>
        <begin position="111"/>
        <end position="132"/>
    </location>
</feature>
<evidence type="ECO:0000313" key="7">
    <source>
        <dbReference type="EMBL" id="MFC3098863.1"/>
    </source>
</evidence>
<gene>
    <name evidence="7" type="ORF">ACFODU_13790</name>
</gene>
<dbReference type="SUPFAM" id="SSF103473">
    <property type="entry name" value="MFS general substrate transporter"/>
    <property type="match status" value="1"/>
</dbReference>
<dbReference type="Gene3D" id="1.20.1250.20">
    <property type="entry name" value="MFS general substrate transporter like domains"/>
    <property type="match status" value="1"/>
</dbReference>
<sequence>MARTFVDALNALPVRPFQWATLAVCMGVLIGAGVALQLLGIVAPLVMEAFGVERGEFGIAMSAAIIGFGVGAWGGGWLGDRIGRRWTIAIAALAYALAAMGSATTEGVWELAIWRLFTGLGVGGVYPNVLALASEWLAQRWRPVAVSTLVVGVPIGGTVAGWLAPGLSAANGWEGTFAVLGLGLLVVSVLVVLVLRDSPSFLLERGKGDAAQRNAALVLGAPEDLLPDAKPAQTDGMGHIGVLHPSNARFNLGVGIAFSSAALVAFGILSWSTTFLTTAGFEFAEASRAVSIAGITSIAGSVLAGELVRRYGSRLIMSLFSATLCVVILALGWQVQALPAEPDAAQRLVVTCLVGLAGAVFSACMAAMYVIMALGYPQSCRSAGIGFGIFMSRVGAFLATAFGGTLLQWGGTSVVPFFAVLLVASAMVSAAAFVVDRQVPPSRQA</sequence>
<evidence type="ECO:0000259" key="6">
    <source>
        <dbReference type="PROSITE" id="PS50850"/>
    </source>
</evidence>
<dbReference type="InterPro" id="IPR005829">
    <property type="entry name" value="Sugar_transporter_CS"/>
</dbReference>
<organism evidence="7 8">
    <name type="scientific">Alteraurantiacibacter palmitatis</name>
    <dbReference type="NCBI Taxonomy" id="2054628"/>
    <lineage>
        <taxon>Bacteria</taxon>
        <taxon>Pseudomonadati</taxon>
        <taxon>Pseudomonadota</taxon>
        <taxon>Alphaproteobacteria</taxon>
        <taxon>Sphingomonadales</taxon>
        <taxon>Erythrobacteraceae</taxon>
        <taxon>Alteraurantiacibacter</taxon>
    </lineage>
</organism>
<dbReference type="Pfam" id="PF07690">
    <property type="entry name" value="MFS_1"/>
    <property type="match status" value="1"/>
</dbReference>
<dbReference type="Proteomes" id="UP001595456">
    <property type="component" value="Unassembled WGS sequence"/>
</dbReference>
<dbReference type="PROSITE" id="PS00217">
    <property type="entry name" value="SUGAR_TRANSPORT_2"/>
    <property type="match status" value="1"/>
</dbReference>
<feature type="transmembrane region" description="Helical" evidence="5">
    <location>
        <begin position="250"/>
        <end position="269"/>
    </location>
</feature>
<feature type="transmembrane region" description="Helical" evidence="5">
    <location>
        <begin position="414"/>
        <end position="435"/>
    </location>
</feature>
<keyword evidence="4 5" id="KW-0472">Membrane</keyword>
<dbReference type="PROSITE" id="PS50850">
    <property type="entry name" value="MFS"/>
    <property type="match status" value="1"/>
</dbReference>
<feature type="transmembrane region" description="Helical" evidence="5">
    <location>
        <begin position="144"/>
        <end position="164"/>
    </location>
</feature>
<dbReference type="PANTHER" id="PTHR23508:SF10">
    <property type="entry name" value="CARBOXYLIC ACID TRANSPORTER PROTEIN HOMOLOG"/>
    <property type="match status" value="1"/>
</dbReference>
<proteinExistence type="predicted"/>
<feature type="transmembrane region" description="Helical" evidence="5">
    <location>
        <begin position="289"/>
        <end position="308"/>
    </location>
</feature>
<dbReference type="EMBL" id="JBHRST010000022">
    <property type="protein sequence ID" value="MFC3098863.1"/>
    <property type="molecule type" value="Genomic_DNA"/>
</dbReference>
<keyword evidence="8" id="KW-1185">Reference proteome</keyword>
<evidence type="ECO:0000256" key="1">
    <source>
        <dbReference type="ARBA" id="ARBA00004141"/>
    </source>
</evidence>
<dbReference type="PANTHER" id="PTHR23508">
    <property type="entry name" value="CARBOXYLIC ACID TRANSPORTER PROTEIN HOMOLOG"/>
    <property type="match status" value="1"/>
</dbReference>
<feature type="transmembrane region" description="Helical" evidence="5">
    <location>
        <begin position="383"/>
        <end position="402"/>
    </location>
</feature>
<feature type="transmembrane region" description="Helical" evidence="5">
    <location>
        <begin position="59"/>
        <end position="79"/>
    </location>
</feature>
<comment type="subcellular location">
    <subcellularLocation>
        <location evidence="1">Membrane</location>
        <topology evidence="1">Multi-pass membrane protein</topology>
    </subcellularLocation>
</comment>
<evidence type="ECO:0000256" key="3">
    <source>
        <dbReference type="ARBA" id="ARBA00022989"/>
    </source>
</evidence>
<dbReference type="InterPro" id="IPR011701">
    <property type="entry name" value="MFS"/>
</dbReference>
<evidence type="ECO:0000256" key="5">
    <source>
        <dbReference type="SAM" id="Phobius"/>
    </source>
</evidence>
<name>A0ABV7EAG0_9SPHN</name>
<accession>A0ABV7EAG0</accession>
<dbReference type="InterPro" id="IPR036259">
    <property type="entry name" value="MFS_trans_sf"/>
</dbReference>
<feature type="transmembrane region" description="Helical" evidence="5">
    <location>
        <begin position="86"/>
        <end position="105"/>
    </location>
</feature>